<accession>A0A0F9JP59</accession>
<proteinExistence type="predicted"/>
<name>A0A0F9JP59_9ZZZZ</name>
<dbReference type="AlphaFoldDB" id="A0A0F9JP59"/>
<reference evidence="1" key="1">
    <citation type="journal article" date="2015" name="Nature">
        <title>Complex archaea that bridge the gap between prokaryotes and eukaryotes.</title>
        <authorList>
            <person name="Spang A."/>
            <person name="Saw J.H."/>
            <person name="Jorgensen S.L."/>
            <person name="Zaremba-Niedzwiedzka K."/>
            <person name="Martijn J."/>
            <person name="Lind A.E."/>
            <person name="van Eijk R."/>
            <person name="Schleper C."/>
            <person name="Guy L."/>
            <person name="Ettema T.J."/>
        </authorList>
    </citation>
    <scope>NUCLEOTIDE SEQUENCE</scope>
</reference>
<dbReference type="EMBL" id="LAZR01010946">
    <property type="protein sequence ID" value="KKM64206.1"/>
    <property type="molecule type" value="Genomic_DNA"/>
</dbReference>
<organism evidence="1">
    <name type="scientific">marine sediment metagenome</name>
    <dbReference type="NCBI Taxonomy" id="412755"/>
    <lineage>
        <taxon>unclassified sequences</taxon>
        <taxon>metagenomes</taxon>
        <taxon>ecological metagenomes</taxon>
    </lineage>
</organism>
<protein>
    <submittedName>
        <fullName evidence="1">Uncharacterized protein</fullName>
    </submittedName>
</protein>
<evidence type="ECO:0000313" key="1">
    <source>
        <dbReference type="EMBL" id="KKM64206.1"/>
    </source>
</evidence>
<feature type="non-terminal residue" evidence="1">
    <location>
        <position position="1"/>
    </location>
</feature>
<sequence length="58" mass="6879">AAITADRATLCAQLLKARGDYYATQVARYPYKRKYLNGWLLRNYRLALEVGRWLEWEV</sequence>
<comment type="caution">
    <text evidence="1">The sequence shown here is derived from an EMBL/GenBank/DDBJ whole genome shotgun (WGS) entry which is preliminary data.</text>
</comment>
<gene>
    <name evidence="1" type="ORF">LCGC14_1503680</name>
</gene>